<reference evidence="2 3" key="1">
    <citation type="submission" date="2019-03" db="EMBL/GenBank/DDBJ databases">
        <title>Genomic Encyclopedia of Type Strains, Phase III (KMG-III): the genomes of soil and plant-associated and newly described type strains.</title>
        <authorList>
            <person name="Whitman W."/>
        </authorList>
    </citation>
    <scope>NUCLEOTIDE SEQUENCE [LARGE SCALE GENOMIC DNA]</scope>
    <source>
        <strain evidence="2 3">CECT 8976</strain>
    </source>
</reference>
<dbReference type="InterPro" id="IPR029044">
    <property type="entry name" value="Nucleotide-diphossugar_trans"/>
</dbReference>
<keyword evidence="2" id="KW-0808">Transferase</keyword>
<evidence type="ECO:0000259" key="1">
    <source>
        <dbReference type="Pfam" id="PF00535"/>
    </source>
</evidence>
<dbReference type="SUPFAM" id="SSF53448">
    <property type="entry name" value="Nucleotide-diphospho-sugar transferases"/>
    <property type="match status" value="1"/>
</dbReference>
<dbReference type="AlphaFoldDB" id="A0A4V3DUM5"/>
<organism evidence="2 3">
    <name type="scientific">Paludibacterium purpuratum</name>
    <dbReference type="NCBI Taxonomy" id="1144873"/>
    <lineage>
        <taxon>Bacteria</taxon>
        <taxon>Pseudomonadati</taxon>
        <taxon>Pseudomonadota</taxon>
        <taxon>Betaproteobacteria</taxon>
        <taxon>Neisseriales</taxon>
        <taxon>Chromobacteriaceae</taxon>
        <taxon>Paludibacterium</taxon>
    </lineage>
</organism>
<evidence type="ECO:0000313" key="2">
    <source>
        <dbReference type="EMBL" id="TDR73900.1"/>
    </source>
</evidence>
<dbReference type="PANTHER" id="PTHR22916:SF3">
    <property type="entry name" value="UDP-GLCNAC:BETAGAL BETA-1,3-N-ACETYLGLUCOSAMINYLTRANSFERASE-LIKE PROTEIN 1"/>
    <property type="match status" value="1"/>
</dbReference>
<gene>
    <name evidence="2" type="ORF">DFP86_112104</name>
</gene>
<dbReference type="InterPro" id="IPR001173">
    <property type="entry name" value="Glyco_trans_2-like"/>
</dbReference>
<comment type="caution">
    <text evidence="2">The sequence shown here is derived from an EMBL/GenBank/DDBJ whole genome shotgun (WGS) entry which is preliminary data.</text>
</comment>
<dbReference type="EMBL" id="SNZP01000012">
    <property type="protein sequence ID" value="TDR73900.1"/>
    <property type="molecule type" value="Genomic_DNA"/>
</dbReference>
<dbReference type="CDD" id="cd00761">
    <property type="entry name" value="Glyco_tranf_GTA_type"/>
    <property type="match status" value="1"/>
</dbReference>
<name>A0A4V3DUM5_9NEIS</name>
<keyword evidence="3" id="KW-1185">Reference proteome</keyword>
<sequence>MESVAVITPTVGRLPLLQRCLASVSAQQYQGEIEHVVVGDHLPPAIAASTDEICRQFGARFVNDNRPIQTRYQPVRTGRLRNLGIELSQAPLVAHLDDDNTFEPEHVSTLTALLQAHPESDIAYCWRRMRHQDGREAPLSSYPWVLNHRPEIAREVFLMLAEEGFFTDGSAVIRDRIPDAHGDLCHIDSSEWLMRRSVFDRVRFREQVTPREMIYQFSEDYLFCREAWEMGIRFECSERVTLNYFLGGYSGAQN</sequence>
<accession>A0A4V3DUM5</accession>
<feature type="domain" description="Glycosyltransferase 2-like" evidence="1">
    <location>
        <begin position="6"/>
        <end position="175"/>
    </location>
</feature>
<dbReference type="RefSeq" id="WP_166642284.1">
    <property type="nucleotide sequence ID" value="NZ_SNZP01000012.1"/>
</dbReference>
<dbReference type="PANTHER" id="PTHR22916">
    <property type="entry name" value="GLYCOSYLTRANSFERASE"/>
    <property type="match status" value="1"/>
</dbReference>
<dbReference type="Proteomes" id="UP000295611">
    <property type="component" value="Unassembled WGS sequence"/>
</dbReference>
<dbReference type="Gene3D" id="3.90.550.10">
    <property type="entry name" value="Spore Coat Polysaccharide Biosynthesis Protein SpsA, Chain A"/>
    <property type="match status" value="1"/>
</dbReference>
<dbReference type="Pfam" id="PF00535">
    <property type="entry name" value="Glycos_transf_2"/>
    <property type="match status" value="1"/>
</dbReference>
<evidence type="ECO:0000313" key="3">
    <source>
        <dbReference type="Proteomes" id="UP000295611"/>
    </source>
</evidence>
<proteinExistence type="predicted"/>
<dbReference type="GO" id="GO:0016758">
    <property type="term" value="F:hexosyltransferase activity"/>
    <property type="evidence" value="ECO:0007669"/>
    <property type="project" value="UniProtKB-ARBA"/>
</dbReference>
<protein>
    <submittedName>
        <fullName evidence="2">Glycosyltransferase involved in cell wall biosynthesis</fullName>
    </submittedName>
</protein>